<name>A0ABQ9GAY8_9NEOP</name>
<evidence type="ECO:0000256" key="1">
    <source>
        <dbReference type="SAM" id="MobiDB-lite"/>
    </source>
</evidence>
<feature type="region of interest" description="Disordered" evidence="1">
    <location>
        <begin position="172"/>
        <end position="201"/>
    </location>
</feature>
<sequence length="575" mass="64098">MERRWNARAGGKWHNSQMRKYGSEPGSPWWEASALATSPLLPLTFRVRLTIADRRQEVKLRPGGRHRQVAVARLADGGRVVPCNPLRREAVGSPSVVEDLRLRRQQNANFVEAGLPKENHWSNAMSSMFFTLENSNVTYREYNPDYCNLKAPQLPHISATRHHTSEEVWRANEVTGEYGADPERKSGGNGRSSRKPADHRHRLARFPHASVTGVTRPGIETGSPRWAASRLPAEPPRPLGKRCWESDDRGRNRSVLLQGRQDFSRVDEHEVAVVGAAHFLGGLEVCPRLQEQQTPVLQLHRLHLGGLEVCPGLQERQKPVLQLHRLHRQLRAATKGCVSLQGRAMRSGGRWGRCECSSRQRRSGPGAALGQWGGPSRASASSLAAHTQPPPAARPPTHGSANTATETRVARFVVKRGECGAAVECQHGVGGTPPRKPANQCHPCRMDESCVGGSLGVEDEWHEQQGGRRESIYIAYMISSLYTGKSANFDRGPGPWSQCPGDHTYGHAMCMVKGEEDAGRRRMATPCTRDGREDGSLEILTPRLLPRQWWDHHQQQVRWIQHPQLQDYMLLGNVD</sequence>
<feature type="region of interest" description="Disordered" evidence="1">
    <location>
        <begin position="213"/>
        <end position="245"/>
    </location>
</feature>
<feature type="region of interest" description="Disordered" evidence="1">
    <location>
        <begin position="347"/>
        <end position="403"/>
    </location>
</feature>
<dbReference type="Proteomes" id="UP001159363">
    <property type="component" value="Chromosome 12"/>
</dbReference>
<organism evidence="2 3">
    <name type="scientific">Dryococelus australis</name>
    <dbReference type="NCBI Taxonomy" id="614101"/>
    <lineage>
        <taxon>Eukaryota</taxon>
        <taxon>Metazoa</taxon>
        <taxon>Ecdysozoa</taxon>
        <taxon>Arthropoda</taxon>
        <taxon>Hexapoda</taxon>
        <taxon>Insecta</taxon>
        <taxon>Pterygota</taxon>
        <taxon>Neoptera</taxon>
        <taxon>Polyneoptera</taxon>
        <taxon>Phasmatodea</taxon>
        <taxon>Verophasmatodea</taxon>
        <taxon>Anareolatae</taxon>
        <taxon>Phasmatidae</taxon>
        <taxon>Eurycanthinae</taxon>
        <taxon>Dryococelus</taxon>
    </lineage>
</organism>
<keyword evidence="3" id="KW-1185">Reference proteome</keyword>
<gene>
    <name evidence="2" type="ORF">PR048_028547</name>
</gene>
<feature type="compositionally biased region" description="Basic residues" evidence="1">
    <location>
        <begin position="192"/>
        <end position="201"/>
    </location>
</feature>
<comment type="caution">
    <text evidence="2">The sequence shown here is derived from an EMBL/GenBank/DDBJ whole genome shotgun (WGS) entry which is preliminary data.</text>
</comment>
<accession>A0ABQ9GAY8</accession>
<protein>
    <submittedName>
        <fullName evidence="2">Uncharacterized protein</fullName>
    </submittedName>
</protein>
<dbReference type="EMBL" id="JARBHB010000013">
    <property type="protein sequence ID" value="KAJ8869556.1"/>
    <property type="molecule type" value="Genomic_DNA"/>
</dbReference>
<evidence type="ECO:0000313" key="2">
    <source>
        <dbReference type="EMBL" id="KAJ8869556.1"/>
    </source>
</evidence>
<proteinExistence type="predicted"/>
<reference evidence="2 3" key="1">
    <citation type="submission" date="2023-02" db="EMBL/GenBank/DDBJ databases">
        <title>LHISI_Scaffold_Assembly.</title>
        <authorList>
            <person name="Stuart O.P."/>
            <person name="Cleave R."/>
            <person name="Magrath M.J.L."/>
            <person name="Mikheyev A.S."/>
        </authorList>
    </citation>
    <scope>NUCLEOTIDE SEQUENCE [LARGE SCALE GENOMIC DNA]</scope>
    <source>
        <strain evidence="2">Daus_M_001</strain>
        <tissue evidence="2">Leg muscle</tissue>
    </source>
</reference>
<feature type="region of interest" description="Disordered" evidence="1">
    <location>
        <begin position="1"/>
        <end position="21"/>
    </location>
</feature>
<evidence type="ECO:0000313" key="3">
    <source>
        <dbReference type="Proteomes" id="UP001159363"/>
    </source>
</evidence>